<dbReference type="OrthoDB" id="145213at2"/>
<dbReference type="InterPro" id="IPR015943">
    <property type="entry name" value="WD40/YVTN_repeat-like_dom_sf"/>
</dbReference>
<organism evidence="1 2">
    <name type="scientific">Parasphingorhabdus marina DSM 22363</name>
    <dbReference type="NCBI Taxonomy" id="1123272"/>
    <lineage>
        <taxon>Bacteria</taxon>
        <taxon>Pseudomonadati</taxon>
        <taxon>Pseudomonadota</taxon>
        <taxon>Alphaproteobacteria</taxon>
        <taxon>Sphingomonadales</taxon>
        <taxon>Sphingomonadaceae</taxon>
        <taxon>Parasphingorhabdus</taxon>
    </lineage>
</organism>
<reference evidence="2" key="1">
    <citation type="submission" date="2016-11" db="EMBL/GenBank/DDBJ databases">
        <authorList>
            <person name="Varghese N."/>
            <person name="Submissions S."/>
        </authorList>
    </citation>
    <scope>NUCLEOTIDE SEQUENCE [LARGE SCALE GENOMIC DNA]</scope>
    <source>
        <strain evidence="2">DSM 22363</strain>
    </source>
</reference>
<dbReference type="InterPro" id="IPR011045">
    <property type="entry name" value="N2O_reductase_N"/>
</dbReference>
<keyword evidence="2" id="KW-1185">Reference proteome</keyword>
<accession>A0A1N6EH20</accession>
<dbReference type="RefSeq" id="WP_074205025.1">
    <property type="nucleotide sequence ID" value="NZ_FSQW01000002.1"/>
</dbReference>
<evidence type="ECO:0000313" key="1">
    <source>
        <dbReference type="EMBL" id="SIN82197.1"/>
    </source>
</evidence>
<name>A0A1N6EH20_9SPHN</name>
<proteinExistence type="predicted"/>
<dbReference type="SUPFAM" id="SSF50974">
    <property type="entry name" value="Nitrous oxide reductase, N-terminal domain"/>
    <property type="match status" value="1"/>
</dbReference>
<dbReference type="PANTHER" id="PTHR47197">
    <property type="entry name" value="PROTEIN NIRF"/>
    <property type="match status" value="1"/>
</dbReference>
<sequence>MKIKTFLLIAIVSLLSFSGIRMWQERTFGTGSMESATALAAESREVAFVANAVGATVSILDVSTRQVVDEIDVTPDGKTVGFFRDPVQYFAQSLVEERGGKNYAQDTDLSRDGRVLFVSRGFLADVVAIDLKSHDIIWRTPIAGLRSDHMDITPDGTRLFVSAVIRGGNIVEVLDTRTGDKLGHFQTGDWPHDVHVSSDGSKAYAASLGDMEVDVRDRNPDGDAYRITEVDANSLSILREYRFDAGIRPFQISGSRRRLFAQLSNTHSLVAHDLQSDTPVDRLDLPVKEGVSEEDWDFEAPHHGLALSPDENSLCIAGRASDYAAFVDAGSLSLQAVIDVGNAPSWSVFSADGSLCLLANTRSDDVSFVSRDSQTEIARVPTGRGPKHITLGQVPVDLLDK</sequence>
<dbReference type="Gene3D" id="2.130.10.10">
    <property type="entry name" value="YVTN repeat-like/Quinoprotein amine dehydrogenase"/>
    <property type="match status" value="2"/>
</dbReference>
<dbReference type="STRING" id="1123272.SAMN02745824_1906"/>
<dbReference type="GO" id="GO:0003677">
    <property type="term" value="F:DNA binding"/>
    <property type="evidence" value="ECO:0007669"/>
    <property type="project" value="UniProtKB-KW"/>
</dbReference>
<dbReference type="AlphaFoldDB" id="A0A1N6EH20"/>
<dbReference type="EMBL" id="FSQW01000002">
    <property type="protein sequence ID" value="SIN82197.1"/>
    <property type="molecule type" value="Genomic_DNA"/>
</dbReference>
<gene>
    <name evidence="1" type="ORF">SAMN02745824_1906</name>
</gene>
<protein>
    <submittedName>
        <fullName evidence="1">DNA-binding beta-propeller fold protein YncE</fullName>
    </submittedName>
</protein>
<dbReference type="PANTHER" id="PTHR47197:SF3">
    <property type="entry name" value="DIHYDRO-HEME D1 DEHYDROGENASE"/>
    <property type="match status" value="1"/>
</dbReference>
<dbReference type="InterPro" id="IPR051200">
    <property type="entry name" value="Host-pathogen_enzymatic-act"/>
</dbReference>
<keyword evidence="1" id="KW-0238">DNA-binding</keyword>
<dbReference type="Proteomes" id="UP000185192">
    <property type="component" value="Unassembled WGS sequence"/>
</dbReference>
<evidence type="ECO:0000313" key="2">
    <source>
        <dbReference type="Proteomes" id="UP000185192"/>
    </source>
</evidence>